<organism evidence="3 4">
    <name type="scientific">Micromonospora echinospora</name>
    <name type="common">Micromonospora purpurea</name>
    <dbReference type="NCBI Taxonomy" id="1877"/>
    <lineage>
        <taxon>Bacteria</taxon>
        <taxon>Bacillati</taxon>
        <taxon>Actinomycetota</taxon>
        <taxon>Actinomycetes</taxon>
        <taxon>Micromonosporales</taxon>
        <taxon>Micromonosporaceae</taxon>
        <taxon>Micromonospora</taxon>
    </lineage>
</organism>
<dbReference type="EMBL" id="LT607413">
    <property type="protein sequence ID" value="SCF00493.1"/>
    <property type="molecule type" value="Genomic_DNA"/>
</dbReference>
<dbReference type="RefSeq" id="WP_088981826.1">
    <property type="nucleotide sequence ID" value="NZ_LT607413.1"/>
</dbReference>
<dbReference type="InParanoid" id="A0A1C4WWE9"/>
<feature type="transmembrane region" description="Helical" evidence="1">
    <location>
        <begin position="379"/>
        <end position="399"/>
    </location>
</feature>
<keyword evidence="2" id="KW-0732">Signal</keyword>
<evidence type="ECO:0000256" key="1">
    <source>
        <dbReference type="SAM" id="Phobius"/>
    </source>
</evidence>
<proteinExistence type="predicted"/>
<keyword evidence="1" id="KW-1133">Transmembrane helix</keyword>
<name>A0A1C4WWE9_MICEC</name>
<reference evidence="4" key="1">
    <citation type="submission" date="2016-06" db="EMBL/GenBank/DDBJ databases">
        <authorList>
            <person name="Varghese N."/>
            <person name="Submissions Spin"/>
        </authorList>
    </citation>
    <scope>NUCLEOTIDE SEQUENCE [LARGE SCALE GENOMIC DNA]</scope>
    <source>
        <strain evidence="4">DSM 43816</strain>
    </source>
</reference>
<evidence type="ECO:0008006" key="5">
    <source>
        <dbReference type="Google" id="ProtNLM"/>
    </source>
</evidence>
<dbReference type="OrthoDB" id="3405225at2"/>
<keyword evidence="1" id="KW-0472">Membrane</keyword>
<dbReference type="Proteomes" id="UP000198253">
    <property type="component" value="Chromosome I"/>
</dbReference>
<evidence type="ECO:0000313" key="4">
    <source>
        <dbReference type="Proteomes" id="UP000198253"/>
    </source>
</evidence>
<evidence type="ECO:0000313" key="3">
    <source>
        <dbReference type="EMBL" id="SCF00493.1"/>
    </source>
</evidence>
<keyword evidence="1" id="KW-0812">Transmembrane</keyword>
<gene>
    <name evidence="3" type="ORF">GA0070618_2572</name>
</gene>
<protein>
    <recommendedName>
        <fullName evidence="5">Bacterial Ig-like domain-containing protein</fullName>
    </recommendedName>
</protein>
<dbReference type="AlphaFoldDB" id="A0A1C4WWE9"/>
<keyword evidence="4" id="KW-1185">Reference proteome</keyword>
<sequence>MSKLKIGLTAIFFTIGGVLAAPAGLAAPASTADTAPPVLKGITVTPDRVSVSGVDLVPVTVSVRLTDESGVMHSVDMDGVQLPYVVLTRVPGGPAATQGAELALTSGTAQDGVWSATIQVPSTWDGRWELSRVVAVDEGSQRLDVDPRNLPLAATLDVTGTHRPAVTMEFVPDPLVGDGRLTVRGRFFYEDTGKGIPDQPIFFGEDNLCVEHPGVPNGRTAADGSFSKVYPQGEGFLRCVGILRPSNIAVSTAFIVVASRHPRVKPTVTAKVDRTSVPPGTKVTFTGTVEPSSASSLELQEQVDGTWRTVVDGTVGDGGRYTLPVTPKGAGGHRYRVIVPNSDPELVGASQAVVVQVTGGGSGGGDGSDTLPITGLPPVLPMAGGALALIFAGVGLTLAGRRRRVATVSAEH</sequence>
<feature type="chain" id="PRO_5038816654" description="Bacterial Ig-like domain-containing protein" evidence="2">
    <location>
        <begin position="21"/>
        <end position="412"/>
    </location>
</feature>
<feature type="signal peptide" evidence="2">
    <location>
        <begin position="1"/>
        <end position="20"/>
    </location>
</feature>
<accession>A0A1C4WWE9</accession>
<evidence type="ECO:0000256" key="2">
    <source>
        <dbReference type="SAM" id="SignalP"/>
    </source>
</evidence>